<evidence type="ECO:0000313" key="1">
    <source>
        <dbReference type="EMBL" id="OLN86407.1"/>
    </source>
</evidence>
<dbReference type="AlphaFoldDB" id="A0A1Q8RPY7"/>
<keyword evidence="2" id="KW-1185">Reference proteome</keyword>
<gene>
    <name evidence="1" type="ORF">CCHL11_06344</name>
</gene>
<accession>A0A1Q8RPY7</accession>
<reference evidence="1 2" key="1">
    <citation type="submission" date="2016-11" db="EMBL/GenBank/DDBJ databases">
        <title>Draft Genome Assembly of Colletotrichum chlorophyti a pathogen of herbaceous plants.</title>
        <authorList>
            <person name="Gan P."/>
            <person name="Narusaka M."/>
            <person name="Tsushima A."/>
            <person name="Narusaka Y."/>
            <person name="Takano Y."/>
            <person name="Shirasu K."/>
        </authorList>
    </citation>
    <scope>NUCLEOTIDE SEQUENCE [LARGE SCALE GENOMIC DNA]</scope>
    <source>
        <strain evidence="1 2">NTL11</strain>
    </source>
</reference>
<evidence type="ECO:0000313" key="2">
    <source>
        <dbReference type="Proteomes" id="UP000186583"/>
    </source>
</evidence>
<sequence length="89" mass="9905">MIWAVAVPPVASVLWSSRTTGLMTLALNAPAICIGDETTRLKLMTYIFVALTRRTRTEIVMCASLFCREVVNTLQTPSSSRISRRKPSF</sequence>
<dbReference type="EMBL" id="MPGH01000130">
    <property type="protein sequence ID" value="OLN86407.1"/>
    <property type="molecule type" value="Genomic_DNA"/>
</dbReference>
<comment type="caution">
    <text evidence="1">The sequence shown here is derived from an EMBL/GenBank/DDBJ whole genome shotgun (WGS) entry which is preliminary data.</text>
</comment>
<protein>
    <submittedName>
        <fullName evidence="1">Uncharacterized protein</fullName>
    </submittedName>
</protein>
<dbReference type="Proteomes" id="UP000186583">
    <property type="component" value="Unassembled WGS sequence"/>
</dbReference>
<organism evidence="1 2">
    <name type="scientific">Colletotrichum chlorophyti</name>
    <dbReference type="NCBI Taxonomy" id="708187"/>
    <lineage>
        <taxon>Eukaryota</taxon>
        <taxon>Fungi</taxon>
        <taxon>Dikarya</taxon>
        <taxon>Ascomycota</taxon>
        <taxon>Pezizomycotina</taxon>
        <taxon>Sordariomycetes</taxon>
        <taxon>Hypocreomycetidae</taxon>
        <taxon>Glomerellales</taxon>
        <taxon>Glomerellaceae</taxon>
        <taxon>Colletotrichum</taxon>
    </lineage>
</organism>
<proteinExistence type="predicted"/>
<name>A0A1Q8RPY7_9PEZI</name>